<gene>
    <name evidence="2" type="ORF">QBC35DRAFT_448691</name>
</gene>
<comment type="caution">
    <text evidence="2">The sequence shown here is derived from an EMBL/GenBank/DDBJ whole genome shotgun (WGS) entry which is preliminary data.</text>
</comment>
<feature type="region of interest" description="Disordered" evidence="1">
    <location>
        <begin position="398"/>
        <end position="473"/>
    </location>
</feature>
<feature type="compositionally biased region" description="Polar residues" evidence="1">
    <location>
        <begin position="431"/>
        <end position="442"/>
    </location>
</feature>
<feature type="compositionally biased region" description="Pro residues" evidence="1">
    <location>
        <begin position="185"/>
        <end position="211"/>
    </location>
</feature>
<evidence type="ECO:0000313" key="2">
    <source>
        <dbReference type="EMBL" id="KAK4191073.1"/>
    </source>
</evidence>
<keyword evidence="3" id="KW-1185">Reference proteome</keyword>
<dbReference type="EMBL" id="MU864361">
    <property type="protein sequence ID" value="KAK4191073.1"/>
    <property type="molecule type" value="Genomic_DNA"/>
</dbReference>
<name>A0AAN6WZ43_9PEZI</name>
<feature type="compositionally biased region" description="Low complexity" evidence="1">
    <location>
        <begin position="443"/>
        <end position="454"/>
    </location>
</feature>
<proteinExistence type="predicted"/>
<evidence type="ECO:0000313" key="3">
    <source>
        <dbReference type="Proteomes" id="UP001302126"/>
    </source>
</evidence>
<feature type="compositionally biased region" description="Low complexity" evidence="1">
    <location>
        <begin position="145"/>
        <end position="168"/>
    </location>
</feature>
<dbReference type="Proteomes" id="UP001302126">
    <property type="component" value="Unassembled WGS sequence"/>
</dbReference>
<feature type="compositionally biased region" description="Pro residues" evidence="1">
    <location>
        <begin position="227"/>
        <end position="242"/>
    </location>
</feature>
<feature type="compositionally biased region" description="Polar residues" evidence="1">
    <location>
        <begin position="328"/>
        <end position="339"/>
    </location>
</feature>
<organism evidence="2 3">
    <name type="scientific">Podospora australis</name>
    <dbReference type="NCBI Taxonomy" id="1536484"/>
    <lineage>
        <taxon>Eukaryota</taxon>
        <taxon>Fungi</taxon>
        <taxon>Dikarya</taxon>
        <taxon>Ascomycota</taxon>
        <taxon>Pezizomycotina</taxon>
        <taxon>Sordariomycetes</taxon>
        <taxon>Sordariomycetidae</taxon>
        <taxon>Sordariales</taxon>
        <taxon>Podosporaceae</taxon>
        <taxon>Podospora</taxon>
    </lineage>
</organism>
<protein>
    <submittedName>
        <fullName evidence="2">Uncharacterized protein</fullName>
    </submittedName>
</protein>
<feature type="region of interest" description="Disordered" evidence="1">
    <location>
        <begin position="28"/>
        <end position="355"/>
    </location>
</feature>
<feature type="compositionally biased region" description="Basic and acidic residues" evidence="1">
    <location>
        <begin position="42"/>
        <end position="58"/>
    </location>
</feature>
<sequence>MPGSSSSSKKAPNDVSRLVVYTGSSKIRSSKQLDKTAVQFEQRQKEKAKTKKAEEKAVKFQKHIRPFALPRIPQTPLQPLHPHLPSPAPFWNGAASPRPPVQPLPHHPHSEPMARLLNSTETESVHGTPNMRATNHAGMQAVLTGPPSQGHHQPHPGNHYPGPPNSSGQQLHPPISQAAHSPRPQGFPPPSAPPQRHPNGLPPAQPLPPPGQGYQPHESFPGHVPGGPSPAPGQHHPPPLPGQHPEFNRGATPRGNRTPRPPHPLSNSFIPGSDNEFNSPPAIDVPNPSFDERQATPCPRPPALGTDAALHPQSVEQQGYQRPLPGSVSFTPNYDNLANSAPPVGPSSPLQPPPGGHIELIGVQNPMQQVQNQMQQLHIAGGGMPGLRPGPVAGGYGGYQGYDGYGEEEEEDSMSLHPGHSQVDDGIASIHSKTSKASSDTMSVRSGSSKTSRASSRRGGGDDAVSTYSGRSHRSRRYVDDDTAFVPSRRGYRQQAWWWMTWSLECKNELWVKIWSRQK</sequence>
<feature type="compositionally biased region" description="Pro residues" evidence="1">
    <location>
        <begin position="343"/>
        <end position="355"/>
    </location>
</feature>
<accession>A0AAN6WZ43</accession>
<feature type="compositionally biased region" description="Polar residues" evidence="1">
    <location>
        <begin position="265"/>
        <end position="278"/>
    </location>
</feature>
<evidence type="ECO:0000256" key="1">
    <source>
        <dbReference type="SAM" id="MobiDB-lite"/>
    </source>
</evidence>
<dbReference type="AlphaFoldDB" id="A0AAN6WZ43"/>
<feature type="compositionally biased region" description="Polar residues" evidence="1">
    <location>
        <begin position="117"/>
        <end position="133"/>
    </location>
</feature>
<reference evidence="2" key="2">
    <citation type="submission" date="2023-05" db="EMBL/GenBank/DDBJ databases">
        <authorList>
            <consortium name="Lawrence Berkeley National Laboratory"/>
            <person name="Steindorff A."/>
            <person name="Hensen N."/>
            <person name="Bonometti L."/>
            <person name="Westerberg I."/>
            <person name="Brannstrom I.O."/>
            <person name="Guillou S."/>
            <person name="Cros-Aarteil S."/>
            <person name="Calhoun S."/>
            <person name="Haridas S."/>
            <person name="Kuo A."/>
            <person name="Mondo S."/>
            <person name="Pangilinan J."/>
            <person name="Riley R."/>
            <person name="Labutti K."/>
            <person name="Andreopoulos B."/>
            <person name="Lipzen A."/>
            <person name="Chen C."/>
            <person name="Yanf M."/>
            <person name="Daum C."/>
            <person name="Ng V."/>
            <person name="Clum A."/>
            <person name="Ohm R."/>
            <person name="Martin F."/>
            <person name="Silar P."/>
            <person name="Natvig D."/>
            <person name="Lalanne C."/>
            <person name="Gautier V."/>
            <person name="Ament-Velasquez S.L."/>
            <person name="Kruys A."/>
            <person name="Hutchinson M.I."/>
            <person name="Powell A.J."/>
            <person name="Barry K."/>
            <person name="Miller A.N."/>
            <person name="Grigoriev I.V."/>
            <person name="Debuchy R."/>
            <person name="Gladieux P."/>
            <person name="Thoren M.H."/>
            <person name="Johannesson H."/>
        </authorList>
    </citation>
    <scope>NUCLEOTIDE SEQUENCE</scope>
    <source>
        <strain evidence="2">PSN309</strain>
    </source>
</reference>
<reference evidence="2" key="1">
    <citation type="journal article" date="2023" name="Mol. Phylogenet. Evol.">
        <title>Genome-scale phylogeny and comparative genomics of the fungal order Sordariales.</title>
        <authorList>
            <person name="Hensen N."/>
            <person name="Bonometti L."/>
            <person name="Westerberg I."/>
            <person name="Brannstrom I.O."/>
            <person name="Guillou S."/>
            <person name="Cros-Aarteil S."/>
            <person name="Calhoun S."/>
            <person name="Haridas S."/>
            <person name="Kuo A."/>
            <person name="Mondo S."/>
            <person name="Pangilinan J."/>
            <person name="Riley R."/>
            <person name="LaButti K."/>
            <person name="Andreopoulos B."/>
            <person name="Lipzen A."/>
            <person name="Chen C."/>
            <person name="Yan M."/>
            <person name="Daum C."/>
            <person name="Ng V."/>
            <person name="Clum A."/>
            <person name="Steindorff A."/>
            <person name="Ohm R.A."/>
            <person name="Martin F."/>
            <person name="Silar P."/>
            <person name="Natvig D.O."/>
            <person name="Lalanne C."/>
            <person name="Gautier V."/>
            <person name="Ament-Velasquez S.L."/>
            <person name="Kruys A."/>
            <person name="Hutchinson M.I."/>
            <person name="Powell A.J."/>
            <person name="Barry K."/>
            <person name="Miller A.N."/>
            <person name="Grigoriev I.V."/>
            <person name="Debuchy R."/>
            <person name="Gladieux P."/>
            <person name="Hiltunen Thoren M."/>
            <person name="Johannesson H."/>
        </authorList>
    </citation>
    <scope>NUCLEOTIDE SEQUENCE</scope>
    <source>
        <strain evidence="2">PSN309</strain>
    </source>
</reference>